<name>A0A0M3HLQ1_ASCLU</name>
<dbReference type="Gene3D" id="3.20.20.240">
    <property type="entry name" value="Methylmalonyl-CoA mutase"/>
    <property type="match status" value="1"/>
</dbReference>
<dbReference type="WBParaSite" id="ALUE_0000244601-mRNA-1">
    <property type="protein sequence ID" value="ALUE_0000244601-mRNA-1"/>
    <property type="gene ID" value="ALUE_0000244601"/>
</dbReference>
<dbReference type="GO" id="GO:0031419">
    <property type="term" value="F:cobalamin binding"/>
    <property type="evidence" value="ECO:0007669"/>
    <property type="project" value="InterPro"/>
</dbReference>
<dbReference type="InterPro" id="IPR016176">
    <property type="entry name" value="Cbl-dep_enz_cat"/>
</dbReference>
<protein>
    <submittedName>
        <fullName evidence="3">METMALONYL_COA_MUTASE domain-containing protein</fullName>
    </submittedName>
</protein>
<proteinExistence type="predicted"/>
<dbReference type="InterPro" id="IPR006099">
    <property type="entry name" value="MeMalonylCoA_mutase_a/b_cat"/>
</dbReference>
<accession>A0A0M3HLQ1</accession>
<dbReference type="SUPFAM" id="SSF51703">
    <property type="entry name" value="Cobalamin (vitamin B12)-dependent enzymes"/>
    <property type="match status" value="1"/>
</dbReference>
<reference evidence="3" key="1">
    <citation type="submission" date="2017-02" db="UniProtKB">
        <authorList>
            <consortium name="WormBaseParasite"/>
        </authorList>
    </citation>
    <scope>IDENTIFICATION</scope>
</reference>
<dbReference type="GO" id="GO:0005739">
    <property type="term" value="C:mitochondrion"/>
    <property type="evidence" value="ECO:0007669"/>
    <property type="project" value="TreeGrafter"/>
</dbReference>
<dbReference type="GO" id="GO:0019678">
    <property type="term" value="P:propionate metabolic process, methylmalonyl pathway"/>
    <property type="evidence" value="ECO:0007669"/>
    <property type="project" value="TreeGrafter"/>
</dbReference>
<feature type="domain" description="Methylmalonyl-CoA mutase alpha/beta chain catalytic" evidence="1">
    <location>
        <begin position="1"/>
        <end position="66"/>
    </location>
</feature>
<dbReference type="GO" id="GO:0004494">
    <property type="term" value="F:methylmalonyl-CoA mutase activity"/>
    <property type="evidence" value="ECO:0007669"/>
    <property type="project" value="TreeGrafter"/>
</dbReference>
<dbReference type="PANTHER" id="PTHR48101">
    <property type="entry name" value="METHYLMALONYL-COA MUTASE, MITOCHONDRIAL-RELATED"/>
    <property type="match status" value="1"/>
</dbReference>
<sequence>MMESLTDELYAKARKVIEEVDELGGMAKAVASGMPKLRIEEAAAKKQARIDAGKEVIVGVNKYRLEKVHL</sequence>
<dbReference type="Pfam" id="PF01642">
    <property type="entry name" value="MM_CoA_mutase"/>
    <property type="match status" value="1"/>
</dbReference>
<evidence type="ECO:0000259" key="1">
    <source>
        <dbReference type="Pfam" id="PF01642"/>
    </source>
</evidence>
<dbReference type="AlphaFoldDB" id="A0A0M3HLQ1"/>
<dbReference type="Proteomes" id="UP000036681">
    <property type="component" value="Unplaced"/>
</dbReference>
<evidence type="ECO:0000313" key="3">
    <source>
        <dbReference type="WBParaSite" id="ALUE_0000244601-mRNA-1"/>
    </source>
</evidence>
<organism evidence="2 3">
    <name type="scientific">Ascaris lumbricoides</name>
    <name type="common">Giant roundworm</name>
    <dbReference type="NCBI Taxonomy" id="6252"/>
    <lineage>
        <taxon>Eukaryota</taxon>
        <taxon>Metazoa</taxon>
        <taxon>Ecdysozoa</taxon>
        <taxon>Nematoda</taxon>
        <taxon>Chromadorea</taxon>
        <taxon>Rhabditida</taxon>
        <taxon>Spirurina</taxon>
        <taxon>Ascaridomorpha</taxon>
        <taxon>Ascaridoidea</taxon>
        <taxon>Ascarididae</taxon>
        <taxon>Ascaris</taxon>
    </lineage>
</organism>
<evidence type="ECO:0000313" key="2">
    <source>
        <dbReference type="Proteomes" id="UP000036681"/>
    </source>
</evidence>
<keyword evidence="2" id="KW-1185">Reference proteome</keyword>
<dbReference type="PANTHER" id="PTHR48101:SF4">
    <property type="entry name" value="METHYLMALONYL-COA MUTASE, MITOCHONDRIAL"/>
    <property type="match status" value="1"/>
</dbReference>